<evidence type="ECO:0000313" key="15">
    <source>
        <dbReference type="Proteomes" id="UP000197596"/>
    </source>
</evidence>
<dbReference type="PANTHER" id="PTHR31462:SF5">
    <property type="entry name" value="ENDOSOMAL_LYSOSOMAL PROTON CHANNEL TMEM175"/>
    <property type="match status" value="1"/>
</dbReference>
<dbReference type="InterPro" id="IPR010617">
    <property type="entry name" value="TMEM175-like"/>
</dbReference>
<feature type="transmembrane region" description="Helical" evidence="13">
    <location>
        <begin position="102"/>
        <end position="122"/>
    </location>
</feature>
<comment type="similarity">
    <text evidence="2">Belongs to the TMEM175 family.</text>
</comment>
<comment type="caution">
    <text evidence="14">The sequence shown here is derived from an EMBL/GenBank/DDBJ whole genome shotgun (WGS) entry which is preliminary data.</text>
</comment>
<reference evidence="14 15" key="1">
    <citation type="submission" date="2017-06" db="EMBL/GenBank/DDBJ databases">
        <title>Herbaspirillum phytohormonus sp. nov., isolated from the root nodule of Robinia pseudoacacia in lead-zinc mine.</title>
        <authorList>
            <person name="Fan M."/>
            <person name="Lin Y."/>
        </authorList>
    </citation>
    <scope>NUCLEOTIDE SEQUENCE [LARGE SCALE GENOMIC DNA]</scope>
    <source>
        <strain evidence="14 15">HZ10</strain>
    </source>
</reference>
<evidence type="ECO:0000256" key="1">
    <source>
        <dbReference type="ARBA" id="ARBA00004141"/>
    </source>
</evidence>
<comment type="catalytic activity">
    <reaction evidence="12">
        <text>K(+)(in) = K(+)(out)</text>
        <dbReference type="Rhea" id="RHEA:29463"/>
        <dbReference type="ChEBI" id="CHEBI:29103"/>
    </reaction>
</comment>
<name>A0A246WQD5_9BURK</name>
<dbReference type="EMBL" id="NJGU01000007">
    <property type="protein sequence ID" value="OWY28560.1"/>
    <property type="molecule type" value="Genomic_DNA"/>
</dbReference>
<keyword evidence="8 13" id="KW-1133">Transmembrane helix</keyword>
<evidence type="ECO:0000256" key="6">
    <source>
        <dbReference type="ARBA" id="ARBA00022826"/>
    </source>
</evidence>
<evidence type="ECO:0000256" key="9">
    <source>
        <dbReference type="ARBA" id="ARBA00023065"/>
    </source>
</evidence>
<evidence type="ECO:0000256" key="10">
    <source>
        <dbReference type="ARBA" id="ARBA00023136"/>
    </source>
</evidence>
<evidence type="ECO:0000256" key="5">
    <source>
        <dbReference type="ARBA" id="ARBA00022692"/>
    </source>
</evidence>
<sequence>MNKARLEAFSDGVIAVAITIMVLGLQTPRGATLDDLLALAPQLLNYLLSFVYVGIYWVNHHHLVQAATHVDRRVLWTNLHLLFWISLIPFVTGWIASHHRDALPVACYGLVLLMCSLSFLLLKRALRHSEAGSPTLAAVIGHGRKNAASILLYALAIPLAAWSPLGANAIYVLLAALWFLPDHRFEELGRRA</sequence>
<evidence type="ECO:0000256" key="13">
    <source>
        <dbReference type="SAM" id="Phobius"/>
    </source>
</evidence>
<organism evidence="14 15">
    <name type="scientific">Herbaspirillum robiniae</name>
    <dbReference type="NCBI Taxonomy" id="2014887"/>
    <lineage>
        <taxon>Bacteria</taxon>
        <taxon>Pseudomonadati</taxon>
        <taxon>Pseudomonadota</taxon>
        <taxon>Betaproteobacteria</taxon>
        <taxon>Burkholderiales</taxon>
        <taxon>Oxalobacteraceae</taxon>
        <taxon>Herbaspirillum</taxon>
    </lineage>
</organism>
<feature type="transmembrane region" description="Helical" evidence="13">
    <location>
        <begin position="37"/>
        <end position="58"/>
    </location>
</feature>
<feature type="transmembrane region" description="Helical" evidence="13">
    <location>
        <begin position="150"/>
        <end position="180"/>
    </location>
</feature>
<evidence type="ECO:0000256" key="2">
    <source>
        <dbReference type="ARBA" id="ARBA00006920"/>
    </source>
</evidence>
<evidence type="ECO:0000256" key="3">
    <source>
        <dbReference type="ARBA" id="ARBA00022448"/>
    </source>
</evidence>
<accession>A0A246WQD5</accession>
<dbReference type="PANTHER" id="PTHR31462">
    <property type="entry name" value="ENDOSOMAL/LYSOSOMAL POTASSIUM CHANNEL TMEM175"/>
    <property type="match status" value="1"/>
</dbReference>
<dbReference type="Proteomes" id="UP000197596">
    <property type="component" value="Unassembled WGS sequence"/>
</dbReference>
<evidence type="ECO:0000256" key="11">
    <source>
        <dbReference type="ARBA" id="ARBA00023303"/>
    </source>
</evidence>
<dbReference type="GO" id="GO:0005267">
    <property type="term" value="F:potassium channel activity"/>
    <property type="evidence" value="ECO:0007669"/>
    <property type="project" value="UniProtKB-KW"/>
</dbReference>
<evidence type="ECO:0000256" key="8">
    <source>
        <dbReference type="ARBA" id="ARBA00022989"/>
    </source>
</evidence>
<keyword evidence="11" id="KW-0407">Ion channel</keyword>
<proteinExistence type="inferred from homology"/>
<protein>
    <recommendedName>
        <fullName evidence="16">DUF1211 domain-containing protein</fullName>
    </recommendedName>
</protein>
<feature type="transmembrane region" description="Helical" evidence="13">
    <location>
        <begin position="12"/>
        <end position="31"/>
    </location>
</feature>
<dbReference type="Pfam" id="PF06736">
    <property type="entry name" value="TMEM175"/>
    <property type="match status" value="1"/>
</dbReference>
<keyword evidence="5 13" id="KW-0812">Transmembrane</keyword>
<dbReference type="RefSeq" id="WP_088751635.1">
    <property type="nucleotide sequence ID" value="NZ_CP193789.1"/>
</dbReference>
<evidence type="ECO:0000256" key="12">
    <source>
        <dbReference type="ARBA" id="ARBA00034430"/>
    </source>
</evidence>
<keyword evidence="4" id="KW-0633">Potassium transport</keyword>
<dbReference type="GO" id="GO:0015252">
    <property type="term" value="F:proton channel activity"/>
    <property type="evidence" value="ECO:0007669"/>
    <property type="project" value="InterPro"/>
</dbReference>
<keyword evidence="9" id="KW-0406">Ion transport</keyword>
<feature type="transmembrane region" description="Helical" evidence="13">
    <location>
        <begin position="79"/>
        <end position="96"/>
    </location>
</feature>
<keyword evidence="3" id="KW-0813">Transport</keyword>
<evidence type="ECO:0008006" key="16">
    <source>
        <dbReference type="Google" id="ProtNLM"/>
    </source>
</evidence>
<dbReference type="AlphaFoldDB" id="A0A246WQD5"/>
<evidence type="ECO:0000256" key="4">
    <source>
        <dbReference type="ARBA" id="ARBA00022538"/>
    </source>
</evidence>
<keyword evidence="6" id="KW-0631">Potassium channel</keyword>
<gene>
    <name evidence="14" type="ORF">CEJ42_15155</name>
</gene>
<keyword evidence="7" id="KW-0630">Potassium</keyword>
<dbReference type="GO" id="GO:0016020">
    <property type="term" value="C:membrane"/>
    <property type="evidence" value="ECO:0007669"/>
    <property type="project" value="UniProtKB-SubCell"/>
</dbReference>
<comment type="subcellular location">
    <subcellularLocation>
        <location evidence="1">Membrane</location>
        <topology evidence="1">Multi-pass membrane protein</topology>
    </subcellularLocation>
</comment>
<evidence type="ECO:0000313" key="14">
    <source>
        <dbReference type="EMBL" id="OWY28560.1"/>
    </source>
</evidence>
<keyword evidence="10 13" id="KW-0472">Membrane</keyword>
<evidence type="ECO:0000256" key="7">
    <source>
        <dbReference type="ARBA" id="ARBA00022958"/>
    </source>
</evidence>